<gene>
    <name evidence="1" type="ORF">IH772_28985</name>
</gene>
<dbReference type="InterPro" id="IPR053140">
    <property type="entry name" value="GDSL_Rv0518-like"/>
</dbReference>
<keyword evidence="1" id="KW-0378">Hydrolase</keyword>
<dbReference type="Proteomes" id="UP000640866">
    <property type="component" value="Unassembled WGS sequence"/>
</dbReference>
<dbReference type="PANTHER" id="PTHR43784:SF2">
    <property type="entry name" value="GDSL-LIKE LIPASE_ACYLHYDROLASE, PUTATIVE (AFU_ORTHOLOGUE AFUA_2G00820)-RELATED"/>
    <property type="match status" value="1"/>
</dbReference>
<sequence>GGTRVRIVLANTYGKRPIRIGRATLAKPGSERAAVATGSLHDVTFGGRRT</sequence>
<dbReference type="AlphaFoldDB" id="A0AAP1WEJ8"/>
<dbReference type="PANTHER" id="PTHR43784">
    <property type="entry name" value="GDSL-LIKE LIPASE/ACYLHYDROLASE, PUTATIVE (AFU_ORTHOLOGUE AFUA_2G00820)-RELATED"/>
    <property type="match status" value="1"/>
</dbReference>
<name>A0AAP1WEJ8_ECOLX</name>
<accession>A0AAP1WEJ8</accession>
<proteinExistence type="predicted"/>
<comment type="caution">
    <text evidence="1">The sequence shown here is derived from an EMBL/GenBank/DDBJ whole genome shotgun (WGS) entry which is preliminary data.</text>
</comment>
<feature type="non-terminal residue" evidence="1">
    <location>
        <position position="50"/>
    </location>
</feature>
<organism evidence="1 2">
    <name type="scientific">Escherichia coli</name>
    <dbReference type="NCBI Taxonomy" id="562"/>
    <lineage>
        <taxon>Bacteria</taxon>
        <taxon>Pseudomonadati</taxon>
        <taxon>Pseudomonadota</taxon>
        <taxon>Gammaproteobacteria</taxon>
        <taxon>Enterobacterales</taxon>
        <taxon>Enterobacteriaceae</taxon>
        <taxon>Escherichia</taxon>
    </lineage>
</organism>
<reference evidence="1" key="1">
    <citation type="submission" date="2020-09" db="EMBL/GenBank/DDBJ databases">
        <title>Emerging polyconal dissemination of OXA-244-producing E. coli in France.</title>
        <authorList>
            <person name="Emeraud C."/>
            <person name="Girlich D."/>
            <person name="Bonnin R.A."/>
            <person name="Jousset A.B."/>
            <person name="Naas T."/>
            <person name="Dortet L."/>
        </authorList>
    </citation>
    <scope>NUCLEOTIDE SEQUENCE</scope>
    <source>
        <strain evidence="1">225E3</strain>
    </source>
</reference>
<evidence type="ECO:0000313" key="1">
    <source>
        <dbReference type="EMBL" id="MBE0981157.1"/>
    </source>
</evidence>
<evidence type="ECO:0000313" key="2">
    <source>
        <dbReference type="Proteomes" id="UP000640866"/>
    </source>
</evidence>
<dbReference type="EMBL" id="JACZOI010000578">
    <property type="protein sequence ID" value="MBE0981157.1"/>
    <property type="molecule type" value="Genomic_DNA"/>
</dbReference>
<feature type="non-terminal residue" evidence="1">
    <location>
        <position position="1"/>
    </location>
</feature>
<dbReference type="GO" id="GO:0016787">
    <property type="term" value="F:hydrolase activity"/>
    <property type="evidence" value="ECO:0007669"/>
    <property type="project" value="UniProtKB-KW"/>
</dbReference>
<protein>
    <submittedName>
        <fullName evidence="1">SGNH/GDSL hydrolase family protein</fullName>
    </submittedName>
</protein>